<accession>A0AAW0J1C2</accession>
<gene>
    <name evidence="1" type="ORF">CFP56_039207</name>
</gene>
<evidence type="ECO:0000313" key="2">
    <source>
        <dbReference type="Proteomes" id="UP000237347"/>
    </source>
</evidence>
<comment type="caution">
    <text evidence="1">The sequence shown here is derived from an EMBL/GenBank/DDBJ whole genome shotgun (WGS) entry which is preliminary data.</text>
</comment>
<organism evidence="1 2">
    <name type="scientific">Quercus suber</name>
    <name type="common">Cork oak</name>
    <dbReference type="NCBI Taxonomy" id="58331"/>
    <lineage>
        <taxon>Eukaryota</taxon>
        <taxon>Viridiplantae</taxon>
        <taxon>Streptophyta</taxon>
        <taxon>Embryophyta</taxon>
        <taxon>Tracheophyta</taxon>
        <taxon>Spermatophyta</taxon>
        <taxon>Magnoliopsida</taxon>
        <taxon>eudicotyledons</taxon>
        <taxon>Gunneridae</taxon>
        <taxon>Pentapetalae</taxon>
        <taxon>rosids</taxon>
        <taxon>fabids</taxon>
        <taxon>Fagales</taxon>
        <taxon>Fagaceae</taxon>
        <taxon>Quercus</taxon>
    </lineage>
</organism>
<name>A0AAW0J1C2_QUESU</name>
<dbReference type="Proteomes" id="UP000237347">
    <property type="component" value="Unassembled WGS sequence"/>
</dbReference>
<protein>
    <submittedName>
        <fullName evidence="1">Uncharacterized protein</fullName>
    </submittedName>
</protein>
<dbReference type="EMBL" id="PKMF04000751">
    <property type="protein sequence ID" value="KAK7820131.1"/>
    <property type="molecule type" value="Genomic_DNA"/>
</dbReference>
<reference evidence="1 2" key="1">
    <citation type="journal article" date="2018" name="Sci. Data">
        <title>The draft genome sequence of cork oak.</title>
        <authorList>
            <person name="Ramos A.M."/>
            <person name="Usie A."/>
            <person name="Barbosa P."/>
            <person name="Barros P.M."/>
            <person name="Capote T."/>
            <person name="Chaves I."/>
            <person name="Simoes F."/>
            <person name="Abreu I."/>
            <person name="Carrasquinho I."/>
            <person name="Faro C."/>
            <person name="Guimaraes J.B."/>
            <person name="Mendonca D."/>
            <person name="Nobrega F."/>
            <person name="Rodrigues L."/>
            <person name="Saibo N.J.M."/>
            <person name="Varela M.C."/>
            <person name="Egas C."/>
            <person name="Matos J."/>
            <person name="Miguel C.M."/>
            <person name="Oliveira M.M."/>
            <person name="Ricardo C.P."/>
            <person name="Goncalves S."/>
        </authorList>
    </citation>
    <scope>NUCLEOTIDE SEQUENCE [LARGE SCALE GENOMIC DNA]</scope>
    <source>
        <strain evidence="2">cv. HL8</strain>
    </source>
</reference>
<evidence type="ECO:0000313" key="1">
    <source>
        <dbReference type="EMBL" id="KAK7820131.1"/>
    </source>
</evidence>
<sequence>MGVSNFFQKWI</sequence>
<proteinExistence type="predicted"/>
<keyword evidence="2" id="KW-1185">Reference proteome</keyword>